<keyword evidence="12" id="KW-1185">Reference proteome</keyword>
<dbReference type="EMBL" id="CP122566">
    <property type="protein sequence ID" value="WGH92593.1"/>
    <property type="molecule type" value="Genomic_DNA"/>
</dbReference>
<dbReference type="PANTHER" id="PTHR43153">
    <property type="entry name" value="ELECTRON TRANSFER FLAVOPROTEIN ALPHA"/>
    <property type="match status" value="1"/>
</dbReference>
<dbReference type="SUPFAM" id="SSF52402">
    <property type="entry name" value="Adenine nucleotide alpha hydrolases-like"/>
    <property type="match status" value="1"/>
</dbReference>
<dbReference type="Pfam" id="PF01012">
    <property type="entry name" value="ETF"/>
    <property type="match status" value="1"/>
</dbReference>
<dbReference type="Gene3D" id="3.40.50.1220">
    <property type="entry name" value="TPP-binding domain"/>
    <property type="match status" value="1"/>
</dbReference>
<evidence type="ECO:0000256" key="7">
    <source>
        <dbReference type="ARBA" id="ARBA00025649"/>
    </source>
</evidence>
<dbReference type="Proteomes" id="UP001224674">
    <property type="component" value="Chromosome"/>
</dbReference>
<organism evidence="11 12">
    <name type="scientific">Auritidibacter ignavus</name>
    <dbReference type="NCBI Taxonomy" id="678932"/>
    <lineage>
        <taxon>Bacteria</taxon>
        <taxon>Bacillati</taxon>
        <taxon>Actinomycetota</taxon>
        <taxon>Actinomycetes</taxon>
        <taxon>Micrococcales</taxon>
        <taxon>Micrococcaceae</taxon>
        <taxon>Auritidibacter</taxon>
    </lineage>
</organism>
<evidence type="ECO:0000259" key="10">
    <source>
        <dbReference type="Pfam" id="PF01012"/>
    </source>
</evidence>
<dbReference type="InterPro" id="IPR014729">
    <property type="entry name" value="Rossmann-like_a/b/a_fold"/>
</dbReference>
<feature type="binding site" evidence="8">
    <location>
        <begin position="273"/>
        <end position="280"/>
    </location>
    <ligand>
        <name>FAD</name>
        <dbReference type="ChEBI" id="CHEBI:57692"/>
    </ligand>
</feature>
<feature type="binding site" evidence="8">
    <location>
        <begin position="242"/>
        <end position="243"/>
    </location>
    <ligand>
        <name>FAD</name>
        <dbReference type="ChEBI" id="CHEBI:57692"/>
    </ligand>
</feature>
<dbReference type="InterPro" id="IPR029035">
    <property type="entry name" value="DHS-like_NAD/FAD-binding_dom"/>
</dbReference>
<gene>
    <name evidence="11" type="ORF">QDX21_09840</name>
</gene>
<evidence type="ECO:0000259" key="9">
    <source>
        <dbReference type="Pfam" id="PF00766"/>
    </source>
</evidence>
<dbReference type="AlphaFoldDB" id="A0AAJ6DEG8"/>
<evidence type="ECO:0000256" key="5">
    <source>
        <dbReference type="ARBA" id="ARBA00022827"/>
    </source>
</evidence>
<evidence type="ECO:0000313" key="11">
    <source>
        <dbReference type="EMBL" id="WGH92593.1"/>
    </source>
</evidence>
<dbReference type="InterPro" id="IPR001308">
    <property type="entry name" value="ETF_a/FixB"/>
</dbReference>
<comment type="function">
    <text evidence="7">The electron transfer flavoprotein serves as a specific electron acceptor for other dehydrogenases. It transfers the electrons to the main respiratory chain via ETF-ubiquinone oxidoreductase (ETF dehydrogenase).</text>
</comment>
<keyword evidence="5 8" id="KW-0274">FAD</keyword>
<keyword evidence="3" id="KW-0813">Transport</keyword>
<evidence type="ECO:0000256" key="3">
    <source>
        <dbReference type="ARBA" id="ARBA00022448"/>
    </source>
</evidence>
<evidence type="ECO:0000256" key="2">
    <source>
        <dbReference type="ARBA" id="ARBA00011355"/>
    </source>
</evidence>
<proteinExistence type="inferred from homology"/>
<dbReference type="SUPFAM" id="SSF52467">
    <property type="entry name" value="DHS-like NAD/FAD-binding domain"/>
    <property type="match status" value="1"/>
</dbReference>
<keyword evidence="6" id="KW-0249">Electron transport</keyword>
<feature type="domain" description="Electron transfer flavoprotein alpha/beta-subunit N-terminal" evidence="10">
    <location>
        <begin position="9"/>
        <end position="167"/>
    </location>
</feature>
<dbReference type="PROSITE" id="PS00696">
    <property type="entry name" value="ETF_ALPHA"/>
    <property type="match status" value="1"/>
</dbReference>
<dbReference type="InterPro" id="IPR018206">
    <property type="entry name" value="ETF_asu_C_CS"/>
</dbReference>
<dbReference type="PIRSF" id="PIRSF000089">
    <property type="entry name" value="Electra_flavoP_a"/>
    <property type="match status" value="1"/>
</dbReference>
<evidence type="ECO:0000256" key="6">
    <source>
        <dbReference type="ARBA" id="ARBA00022982"/>
    </source>
</evidence>
<feature type="binding site" evidence="8">
    <location>
        <position position="217"/>
    </location>
    <ligand>
        <name>FAD</name>
        <dbReference type="ChEBI" id="CHEBI:57692"/>
    </ligand>
</feature>
<keyword evidence="4" id="KW-0285">Flavoprotein</keyword>
<reference evidence="11 12" key="1">
    <citation type="submission" date="2023-03" db="EMBL/GenBank/DDBJ databases">
        <title>Complete genome sequences of several Auritidibacter ignavus strains isolated from ear infections.</title>
        <authorList>
            <person name="Baehr T."/>
            <person name="Baumhoegger A.M."/>
        </authorList>
    </citation>
    <scope>NUCLEOTIDE SEQUENCE [LARGE SCALE GENOMIC DNA]</scope>
    <source>
        <strain evidence="11 12">BABAE-6</strain>
    </source>
</reference>
<comment type="subunit">
    <text evidence="2">Heterodimer of an alpha and a beta subunit.</text>
</comment>
<dbReference type="GO" id="GO:0009055">
    <property type="term" value="F:electron transfer activity"/>
    <property type="evidence" value="ECO:0007669"/>
    <property type="project" value="InterPro"/>
</dbReference>
<dbReference type="GO" id="GO:0050660">
    <property type="term" value="F:flavin adenine dinucleotide binding"/>
    <property type="evidence" value="ECO:0007669"/>
    <property type="project" value="InterPro"/>
</dbReference>
<feature type="binding site" evidence="8">
    <location>
        <begin position="256"/>
        <end position="260"/>
    </location>
    <ligand>
        <name>FAD</name>
        <dbReference type="ChEBI" id="CHEBI:57692"/>
    </ligand>
</feature>
<comment type="similarity">
    <text evidence="1">Belongs to the ETF alpha-subunit/FixB family.</text>
</comment>
<evidence type="ECO:0000256" key="8">
    <source>
        <dbReference type="PIRSR" id="PIRSR000089-1"/>
    </source>
</evidence>
<dbReference type="FunFam" id="3.40.50.1220:FF:000001">
    <property type="entry name" value="Electron transfer flavoprotein, alpha subunit"/>
    <property type="match status" value="1"/>
</dbReference>
<feature type="binding site" evidence="8">
    <location>
        <position position="294"/>
    </location>
    <ligand>
        <name>FAD</name>
        <dbReference type="ChEBI" id="CHEBI:57692"/>
    </ligand>
</feature>
<dbReference type="PANTHER" id="PTHR43153:SF1">
    <property type="entry name" value="ELECTRON TRANSFER FLAVOPROTEIN SUBUNIT ALPHA, MITOCHONDRIAL"/>
    <property type="match status" value="1"/>
</dbReference>
<name>A0AAJ6DEG8_9MICC</name>
<dbReference type="GO" id="GO:0033539">
    <property type="term" value="P:fatty acid beta-oxidation using acyl-CoA dehydrogenase"/>
    <property type="evidence" value="ECO:0007669"/>
    <property type="project" value="TreeGrafter"/>
</dbReference>
<dbReference type="InterPro" id="IPR014730">
    <property type="entry name" value="ETF_a/b_N"/>
</dbReference>
<comment type="cofactor">
    <cofactor evidence="8">
        <name>FAD</name>
        <dbReference type="ChEBI" id="CHEBI:57692"/>
    </cofactor>
    <text evidence="8">Binds 1 FAD per dimer.</text>
</comment>
<evidence type="ECO:0000256" key="4">
    <source>
        <dbReference type="ARBA" id="ARBA00022630"/>
    </source>
</evidence>
<sequence>MTNPNNPVVLALIELTEQGQPAESAAEVLGAAAAVGAPVAVVATDSEPAAEVVSSLGELGATQVLASTGAGSGYGEAELTALERAIDQSGATTVVLSHTITGRNTAGRLAISRHGALAYGTTGLYWDAEGEENVATHAVFGGDYNAESTVEGGLMIVTIRPGSVSHRADSVSSPELLTLSSGETTSKFASVDGVQVAEQTSTRPALTSADIVVSGGRGVGSAENFDLVNQLADALGAGVGASRAAVDSGYVPHSYQVGQTGVSVSPTLYVALGISGAIQHLAGMQTAKTIVAINKDEEAPIFEVADFGVVGDLFDVVPQLIEELGKR</sequence>
<evidence type="ECO:0000256" key="1">
    <source>
        <dbReference type="ARBA" id="ARBA00005817"/>
    </source>
</evidence>
<protein>
    <submittedName>
        <fullName evidence="11">Electron transfer flavoprotein subunit alpha/FixB family protein</fullName>
    </submittedName>
</protein>
<evidence type="ECO:0000313" key="12">
    <source>
        <dbReference type="Proteomes" id="UP001224674"/>
    </source>
</evidence>
<accession>A0AAJ6DEG8</accession>
<dbReference type="InterPro" id="IPR014731">
    <property type="entry name" value="ETF_asu_C"/>
</dbReference>
<dbReference type="Gene3D" id="3.40.50.620">
    <property type="entry name" value="HUPs"/>
    <property type="match status" value="1"/>
</dbReference>
<feature type="domain" description="Electron transfer flavoprotein alpha subunit C-terminal" evidence="9">
    <location>
        <begin position="206"/>
        <end position="285"/>
    </location>
</feature>
<dbReference type="RefSeq" id="WP_279674614.1">
    <property type="nucleotide sequence ID" value="NZ_CP122566.1"/>
</dbReference>
<dbReference type="Pfam" id="PF00766">
    <property type="entry name" value="ETF_alpha"/>
    <property type="match status" value="1"/>
</dbReference>